<comment type="caution">
    <text evidence="1">The sequence shown here is derived from an EMBL/GenBank/DDBJ whole genome shotgun (WGS) entry which is preliminary data.</text>
</comment>
<proteinExistence type="predicted"/>
<evidence type="ECO:0000313" key="1">
    <source>
        <dbReference type="EMBL" id="PXX45904.1"/>
    </source>
</evidence>
<gene>
    <name evidence="1" type="ORF">DFR38_1101</name>
</gene>
<dbReference type="Proteomes" id="UP000248395">
    <property type="component" value="Unassembled WGS sequence"/>
</dbReference>
<name>A0A318JYG9_9NEIS</name>
<dbReference type="AlphaFoldDB" id="A0A318JYG9"/>
<accession>A0A318JYG9</accession>
<keyword evidence="2" id="KW-1185">Reference proteome</keyword>
<reference evidence="1 2" key="1">
    <citation type="submission" date="2018-05" db="EMBL/GenBank/DDBJ databases">
        <title>Genomic Encyclopedia of Type Strains, Phase IV (KMG-IV): sequencing the most valuable type-strain genomes for metagenomic binning, comparative biology and taxonomic classification.</title>
        <authorList>
            <person name="Goeker M."/>
        </authorList>
    </citation>
    <scope>NUCLEOTIDE SEQUENCE [LARGE SCALE GENOMIC DNA]</scope>
    <source>
        <strain evidence="1 2">DSM 25134</strain>
    </source>
</reference>
<evidence type="ECO:0000313" key="2">
    <source>
        <dbReference type="Proteomes" id="UP000248395"/>
    </source>
</evidence>
<feature type="non-terminal residue" evidence="1">
    <location>
        <position position="1"/>
    </location>
</feature>
<dbReference type="RefSeq" id="WP_211310758.1">
    <property type="nucleotide sequence ID" value="NZ_QJKC01000010.1"/>
</dbReference>
<dbReference type="EMBL" id="QJKC01000010">
    <property type="protein sequence ID" value="PXX45904.1"/>
    <property type="molecule type" value="Genomic_DNA"/>
</dbReference>
<organism evidence="1 2">
    <name type="scientific">Aquitalea magnusonii</name>
    <dbReference type="NCBI Taxonomy" id="332411"/>
    <lineage>
        <taxon>Bacteria</taxon>
        <taxon>Pseudomonadati</taxon>
        <taxon>Pseudomonadota</taxon>
        <taxon>Betaproteobacteria</taxon>
        <taxon>Neisseriales</taxon>
        <taxon>Chromobacteriaceae</taxon>
        <taxon>Aquitalea</taxon>
    </lineage>
</organism>
<sequence length="75" mass="8817">TTCHSGEPCPQSGIWHAQFPGRSVSNRQAGFEVQRFFTQGKLMPSLPVHYPRLLDRWRGYREQVEPVRWILMAYQ</sequence>
<protein>
    <submittedName>
        <fullName evidence="1">Uncharacterized protein</fullName>
    </submittedName>
</protein>